<feature type="transmembrane region" description="Helical" evidence="2">
    <location>
        <begin position="236"/>
        <end position="264"/>
    </location>
</feature>
<feature type="transmembrane region" description="Helical" evidence="2">
    <location>
        <begin position="15"/>
        <end position="32"/>
    </location>
</feature>
<evidence type="ECO:0000256" key="1">
    <source>
        <dbReference type="SAM" id="MobiDB-lite"/>
    </source>
</evidence>
<protein>
    <submittedName>
        <fullName evidence="3">Uncharacterized protein</fullName>
    </submittedName>
</protein>
<feature type="transmembrane region" description="Helical" evidence="2">
    <location>
        <begin position="284"/>
        <end position="306"/>
    </location>
</feature>
<accession>A0A1I4PZF8</accession>
<keyword evidence="2" id="KW-1133">Transmembrane helix</keyword>
<dbReference type="RefSeq" id="WP_090483723.1">
    <property type="nucleotide sequence ID" value="NZ_FOUO01000003.1"/>
</dbReference>
<dbReference type="Proteomes" id="UP000199556">
    <property type="component" value="Unassembled WGS sequence"/>
</dbReference>
<organism evidence="3 4">
    <name type="scientific">Ectothiorhodospira mobilis</name>
    <dbReference type="NCBI Taxonomy" id="195064"/>
    <lineage>
        <taxon>Bacteria</taxon>
        <taxon>Pseudomonadati</taxon>
        <taxon>Pseudomonadota</taxon>
        <taxon>Gammaproteobacteria</taxon>
        <taxon>Chromatiales</taxon>
        <taxon>Ectothiorhodospiraceae</taxon>
        <taxon>Ectothiorhodospira</taxon>
    </lineage>
</organism>
<feature type="transmembrane region" description="Helical" evidence="2">
    <location>
        <begin position="375"/>
        <end position="400"/>
    </location>
</feature>
<sequence>MTVEALSGPWAGQPFLSAITWLLILMGLAYAARPWSHRVLHRGTRALTLLLRHAARAVRQARNRLRRGHLRYLRGVELRRLEARFDRAYRGVHLRVNRDLGGFPALERRILQQIETLEQDYHSARDQVPEEPAWVRTANALAAAPPKADPRVGQILEEIHDSMARAGREALEEYRRASQSRLETLKGLLPAWRELGERLHQLEHAVRALSEQTRHLDTVLGRYRRLRRGAVPARDIFLASTGLLAVSAAILALQGVAAGVLFFLVGPAMGRALGEGTAMEGMTLAPWAVGAVILTVVLGGGLVSEARRASRLIPTFTVLDPRMRRRSVALGGTLVFLAIVLLALLAASRDLQAVSGETLVPLLQGPLQGEMETTAWLSTFTCLVLGVLLPLPLALVALPLQIFLQSLGVVTGGLAVTALAVLAALLSWLALAVYVLGSVLRGLYELFIFIPLLLERGYRAWQRRRTVPREVPATLLSLPGSQSPGDGGTGRGSP</sequence>
<feature type="compositionally biased region" description="Gly residues" evidence="1">
    <location>
        <begin position="485"/>
        <end position="494"/>
    </location>
</feature>
<reference evidence="3 4" key="1">
    <citation type="submission" date="2016-10" db="EMBL/GenBank/DDBJ databases">
        <authorList>
            <person name="de Groot N.N."/>
        </authorList>
    </citation>
    <scope>NUCLEOTIDE SEQUENCE [LARGE SCALE GENOMIC DNA]</scope>
    <source>
        <strain evidence="3 4">DSM 4180</strain>
    </source>
</reference>
<feature type="transmembrane region" description="Helical" evidence="2">
    <location>
        <begin position="327"/>
        <end position="347"/>
    </location>
</feature>
<feature type="region of interest" description="Disordered" evidence="1">
    <location>
        <begin position="475"/>
        <end position="494"/>
    </location>
</feature>
<evidence type="ECO:0000313" key="4">
    <source>
        <dbReference type="Proteomes" id="UP000199556"/>
    </source>
</evidence>
<gene>
    <name evidence="3" type="ORF">SAMN05421721_10316</name>
</gene>
<dbReference type="AlphaFoldDB" id="A0A1I4PZF8"/>
<evidence type="ECO:0000256" key="2">
    <source>
        <dbReference type="SAM" id="Phobius"/>
    </source>
</evidence>
<keyword evidence="4" id="KW-1185">Reference proteome</keyword>
<dbReference type="EMBL" id="FOUO01000003">
    <property type="protein sequence ID" value="SFM33192.1"/>
    <property type="molecule type" value="Genomic_DNA"/>
</dbReference>
<name>A0A1I4PZF8_ECTMO</name>
<feature type="transmembrane region" description="Helical" evidence="2">
    <location>
        <begin position="432"/>
        <end position="454"/>
    </location>
</feature>
<keyword evidence="2" id="KW-0472">Membrane</keyword>
<proteinExistence type="predicted"/>
<evidence type="ECO:0000313" key="3">
    <source>
        <dbReference type="EMBL" id="SFM33192.1"/>
    </source>
</evidence>
<keyword evidence="2" id="KW-0812">Transmembrane</keyword>
<dbReference type="OrthoDB" id="5411175at2"/>
<feature type="transmembrane region" description="Helical" evidence="2">
    <location>
        <begin position="407"/>
        <end position="426"/>
    </location>
</feature>